<gene>
    <name evidence="2" type="ORF">BN9_090200</name>
</gene>
<name>A0A024GNR4_9STRA</name>
<dbReference type="AlphaFoldDB" id="A0A024GNR4"/>
<reference evidence="2 3" key="1">
    <citation type="submission" date="2012-05" db="EMBL/GenBank/DDBJ databases">
        <title>Recombination and specialization in a pathogen metapopulation.</title>
        <authorList>
            <person name="Gardiner A."/>
            <person name="Kemen E."/>
            <person name="Schultz-Larsen T."/>
            <person name="MacLean D."/>
            <person name="Van Oosterhout C."/>
            <person name="Jones J.D.G."/>
        </authorList>
    </citation>
    <scope>NUCLEOTIDE SEQUENCE [LARGE SCALE GENOMIC DNA]</scope>
    <source>
        <strain evidence="2 3">Ac Nc2</strain>
    </source>
</reference>
<accession>A0A024GNR4</accession>
<keyword evidence="3" id="KW-1185">Reference proteome</keyword>
<dbReference type="Proteomes" id="UP000053237">
    <property type="component" value="Unassembled WGS sequence"/>
</dbReference>
<sequence>MGVRDGSRACNSIQQHEPKQRKGNYVANIDPKKNLFSKSCSLPADITDLSSEERGLDLQQLDKDVIITHGDNTKRKIRSHRRSVSFTSAEIIEFEPTFHTATVASYGVTIGLSHKVRCRAHYRIDIWEDQRFENRIDRQEYMERGYLEPQERIDILQNCGVEIGLLKALSFDEDWSPENVDSVYQQELADIPLLEYDEAASSEDDEYYYREEVAHEFSGEWAHEVLVELDKKSTHASTHELVNQSTHELVDESTHELVNQSTHEFVDESTHESENELNARCQSDDRSLVRTPPHFGITDRHMESSCRDYGIHYVNSWYHSYNLSVETDLLLVL</sequence>
<evidence type="ECO:0000313" key="3">
    <source>
        <dbReference type="Proteomes" id="UP000053237"/>
    </source>
</evidence>
<dbReference type="EMBL" id="CAIX01000197">
    <property type="protein sequence ID" value="CCI47977.1"/>
    <property type="molecule type" value="Genomic_DNA"/>
</dbReference>
<evidence type="ECO:0000256" key="1">
    <source>
        <dbReference type="SAM" id="MobiDB-lite"/>
    </source>
</evidence>
<comment type="caution">
    <text evidence="2">The sequence shown here is derived from an EMBL/GenBank/DDBJ whole genome shotgun (WGS) entry which is preliminary data.</text>
</comment>
<dbReference type="InParanoid" id="A0A024GNR4"/>
<organism evidence="2 3">
    <name type="scientific">Albugo candida</name>
    <dbReference type="NCBI Taxonomy" id="65357"/>
    <lineage>
        <taxon>Eukaryota</taxon>
        <taxon>Sar</taxon>
        <taxon>Stramenopiles</taxon>
        <taxon>Oomycota</taxon>
        <taxon>Peronosporomycetes</taxon>
        <taxon>Albuginales</taxon>
        <taxon>Albuginaceae</taxon>
        <taxon>Albugo</taxon>
    </lineage>
</organism>
<evidence type="ECO:0000313" key="2">
    <source>
        <dbReference type="EMBL" id="CCI47977.1"/>
    </source>
</evidence>
<proteinExistence type="predicted"/>
<protein>
    <submittedName>
        <fullName evidence="2">Uncharacterized protein</fullName>
    </submittedName>
</protein>
<feature type="region of interest" description="Disordered" evidence="1">
    <location>
        <begin position="1"/>
        <end position="24"/>
    </location>
</feature>